<organism evidence="1 2">
    <name type="scientific">Eretmocerus hayati</name>
    <dbReference type="NCBI Taxonomy" id="131215"/>
    <lineage>
        <taxon>Eukaryota</taxon>
        <taxon>Metazoa</taxon>
        <taxon>Ecdysozoa</taxon>
        <taxon>Arthropoda</taxon>
        <taxon>Hexapoda</taxon>
        <taxon>Insecta</taxon>
        <taxon>Pterygota</taxon>
        <taxon>Neoptera</taxon>
        <taxon>Endopterygota</taxon>
        <taxon>Hymenoptera</taxon>
        <taxon>Apocrita</taxon>
        <taxon>Proctotrupomorpha</taxon>
        <taxon>Chalcidoidea</taxon>
        <taxon>Aphelinidae</taxon>
        <taxon>Aphelininae</taxon>
        <taxon>Eretmocerus</taxon>
    </lineage>
</organism>
<evidence type="ECO:0000313" key="2">
    <source>
        <dbReference type="Proteomes" id="UP001239111"/>
    </source>
</evidence>
<gene>
    <name evidence="1" type="ORF">QAD02_007479</name>
</gene>
<evidence type="ECO:0000313" key="1">
    <source>
        <dbReference type="EMBL" id="KAJ8665817.1"/>
    </source>
</evidence>
<sequence length="152" mass="17350">MGNEVKEEWIGMESDDDSGKDTPSRKSDASTKTQKEVTNNDLCKMMRSKFEKMETKTDTITEKLDSGSINEVKDRMVREKNVIMHNVPEGSTNNFLAQFMSSLSSNGPFDFNMLKFERLGKVDPNKPRPVEIIFTSPDHAKLTLVDQKEFCF</sequence>
<comment type="caution">
    <text evidence="1">The sequence shown here is derived from an EMBL/GenBank/DDBJ whole genome shotgun (WGS) entry which is preliminary data.</text>
</comment>
<accession>A0ACC2N681</accession>
<dbReference type="Proteomes" id="UP001239111">
    <property type="component" value="Chromosome 4"/>
</dbReference>
<keyword evidence="2" id="KW-1185">Reference proteome</keyword>
<name>A0ACC2N681_9HYME</name>
<dbReference type="EMBL" id="CM056744">
    <property type="protein sequence ID" value="KAJ8665817.1"/>
    <property type="molecule type" value="Genomic_DNA"/>
</dbReference>
<protein>
    <submittedName>
        <fullName evidence="1">Uncharacterized protein</fullName>
    </submittedName>
</protein>
<reference evidence="1" key="1">
    <citation type="submission" date="2023-04" db="EMBL/GenBank/DDBJ databases">
        <title>A chromosome-level genome assembly of the parasitoid wasp Eretmocerus hayati.</title>
        <authorList>
            <person name="Zhong Y."/>
            <person name="Liu S."/>
            <person name="Liu Y."/>
        </authorList>
    </citation>
    <scope>NUCLEOTIDE SEQUENCE</scope>
    <source>
        <strain evidence="1">ZJU_SS_LIU_2023</strain>
    </source>
</reference>
<proteinExistence type="predicted"/>